<dbReference type="InterPro" id="IPR011701">
    <property type="entry name" value="MFS"/>
</dbReference>
<feature type="transmembrane region" description="Helical" evidence="6">
    <location>
        <begin position="334"/>
        <end position="354"/>
    </location>
</feature>
<feature type="transmembrane region" description="Helical" evidence="6">
    <location>
        <begin position="75"/>
        <end position="93"/>
    </location>
</feature>
<keyword evidence="5 6" id="KW-0472">Membrane</keyword>
<dbReference type="PROSITE" id="PS50850">
    <property type="entry name" value="MFS"/>
    <property type="match status" value="1"/>
</dbReference>
<comment type="subcellular location">
    <subcellularLocation>
        <location evidence="1">Cell membrane</location>
        <topology evidence="1">Multi-pass membrane protein</topology>
    </subcellularLocation>
</comment>
<evidence type="ECO:0000256" key="1">
    <source>
        <dbReference type="ARBA" id="ARBA00004651"/>
    </source>
</evidence>
<evidence type="ECO:0000313" key="9">
    <source>
        <dbReference type="Proteomes" id="UP001559623"/>
    </source>
</evidence>
<reference evidence="8 9" key="1">
    <citation type="submission" date="2023-04" db="EMBL/GenBank/DDBJ databases">
        <title>Genome Sequence of Selenomonas sputigena ATCC 33150.</title>
        <authorList>
            <person name="Miller D.P."/>
            <person name="Anvari S."/>
            <person name="Polson S.W."/>
            <person name="Macdonald M."/>
            <person name="Mcdowell J.V."/>
        </authorList>
    </citation>
    <scope>NUCLEOTIDE SEQUENCE [LARGE SCALE GENOMIC DNA]</scope>
    <source>
        <strain evidence="8 9">ATCC 33150</strain>
    </source>
</reference>
<dbReference type="InterPro" id="IPR036259">
    <property type="entry name" value="MFS_trans_sf"/>
</dbReference>
<protein>
    <submittedName>
        <fullName evidence="8">MFS transporter</fullName>
    </submittedName>
</protein>
<feature type="domain" description="Major facilitator superfamily (MFS) profile" evidence="7">
    <location>
        <begin position="9"/>
        <end position="385"/>
    </location>
</feature>
<evidence type="ECO:0000259" key="7">
    <source>
        <dbReference type="PROSITE" id="PS50850"/>
    </source>
</evidence>
<keyword evidence="2" id="KW-0813">Transport</keyword>
<evidence type="ECO:0000256" key="5">
    <source>
        <dbReference type="ARBA" id="ARBA00023136"/>
    </source>
</evidence>
<gene>
    <name evidence="8" type="ORF">QCO44_00340</name>
</gene>
<feature type="transmembrane region" description="Helical" evidence="6">
    <location>
        <begin position="99"/>
        <end position="122"/>
    </location>
</feature>
<proteinExistence type="predicted"/>
<name>A0ABV3X383_9FIRM</name>
<feature type="transmembrane region" description="Helical" evidence="6">
    <location>
        <begin position="296"/>
        <end position="313"/>
    </location>
</feature>
<dbReference type="PANTHER" id="PTHR43129:SF1">
    <property type="entry name" value="FOSMIDOMYCIN RESISTANCE PROTEIN"/>
    <property type="match status" value="1"/>
</dbReference>
<keyword evidence="9" id="KW-1185">Reference proteome</keyword>
<sequence length="398" mass="41807">MSGTNSRLPVFLLSAGHFFNDFYCNFLPVLLPVIMPRLGLSLTMSGLLVMVLSITSNLLQPVFGFFMDKHNLNRLLLPVIPFGSFCICSIGYVGSAPVLFCLIALTGLSISAFHPLGSALVTRVSPPEKLGSSMSYYIAGGNVGFALAPLIIVAFIGTWPMEQLPWLITPSLLLSLLFYAKGLTGYSTIQKATPGQSPPLLSVLRSRSVLGLNLAMGLRGWAHFSASVFLPLLLIESGCSQLVSGLILTLFLAGCAVGGLVGGYLGDRFSHKKIIVYSLLLGIFPTAYFYCHPGAAPLSLAALFLAGACLLAPQPSSIVWAQKLMPDNAAMASGMMMGFCFGIGSIGNVLTATLAEQIGLSLAMLLTALPVAGSAFVAALTKFPEQAGAASKISSEAN</sequence>
<comment type="caution">
    <text evidence="8">The sequence shown here is derived from an EMBL/GenBank/DDBJ whole genome shotgun (WGS) entry which is preliminary data.</text>
</comment>
<keyword evidence="4 6" id="KW-1133">Transmembrane helix</keyword>
<feature type="transmembrane region" description="Helical" evidence="6">
    <location>
        <begin position="34"/>
        <end position="54"/>
    </location>
</feature>
<dbReference type="InterPro" id="IPR020846">
    <property type="entry name" value="MFS_dom"/>
</dbReference>
<feature type="transmembrane region" description="Helical" evidence="6">
    <location>
        <begin position="168"/>
        <end position="189"/>
    </location>
</feature>
<dbReference type="Gene3D" id="1.20.1250.20">
    <property type="entry name" value="MFS general substrate transporter like domains"/>
    <property type="match status" value="2"/>
</dbReference>
<dbReference type="EMBL" id="JARVLH010000001">
    <property type="protein sequence ID" value="MEX5284097.1"/>
    <property type="molecule type" value="Genomic_DNA"/>
</dbReference>
<dbReference type="PANTHER" id="PTHR43129">
    <property type="entry name" value="FOSMIDOMYCIN RESISTANCE PROTEIN"/>
    <property type="match status" value="1"/>
</dbReference>
<keyword evidence="3 6" id="KW-0812">Transmembrane</keyword>
<dbReference type="RefSeq" id="WP_368845832.1">
    <property type="nucleotide sequence ID" value="NZ_CP194411.1"/>
</dbReference>
<accession>A0ABV3X383</accession>
<evidence type="ECO:0000313" key="8">
    <source>
        <dbReference type="EMBL" id="MEX5284097.1"/>
    </source>
</evidence>
<dbReference type="Proteomes" id="UP001559623">
    <property type="component" value="Unassembled WGS sequence"/>
</dbReference>
<feature type="transmembrane region" description="Helical" evidence="6">
    <location>
        <begin position="360"/>
        <end position="380"/>
    </location>
</feature>
<dbReference type="SUPFAM" id="SSF103473">
    <property type="entry name" value="MFS general substrate transporter"/>
    <property type="match status" value="1"/>
</dbReference>
<feature type="transmembrane region" description="Helical" evidence="6">
    <location>
        <begin position="241"/>
        <end position="262"/>
    </location>
</feature>
<organism evidence="8 9">
    <name type="scientific">Selenomonas sputigena</name>
    <dbReference type="NCBI Taxonomy" id="69823"/>
    <lineage>
        <taxon>Bacteria</taxon>
        <taxon>Bacillati</taxon>
        <taxon>Bacillota</taxon>
        <taxon>Negativicutes</taxon>
        <taxon>Selenomonadales</taxon>
        <taxon>Selenomonadaceae</taxon>
        <taxon>Selenomonas</taxon>
    </lineage>
</organism>
<feature type="transmembrane region" description="Helical" evidence="6">
    <location>
        <begin position="274"/>
        <end position="290"/>
    </location>
</feature>
<feature type="transmembrane region" description="Helical" evidence="6">
    <location>
        <begin position="134"/>
        <end position="156"/>
    </location>
</feature>
<evidence type="ECO:0000256" key="3">
    <source>
        <dbReference type="ARBA" id="ARBA00022692"/>
    </source>
</evidence>
<evidence type="ECO:0000256" key="4">
    <source>
        <dbReference type="ARBA" id="ARBA00022989"/>
    </source>
</evidence>
<evidence type="ECO:0000256" key="6">
    <source>
        <dbReference type="SAM" id="Phobius"/>
    </source>
</evidence>
<dbReference type="CDD" id="cd17478">
    <property type="entry name" value="MFS_FsR"/>
    <property type="match status" value="1"/>
</dbReference>
<dbReference type="Pfam" id="PF07690">
    <property type="entry name" value="MFS_1"/>
    <property type="match status" value="1"/>
</dbReference>
<evidence type="ECO:0000256" key="2">
    <source>
        <dbReference type="ARBA" id="ARBA00022448"/>
    </source>
</evidence>
<feature type="transmembrane region" description="Helical" evidence="6">
    <location>
        <begin position="210"/>
        <end position="235"/>
    </location>
</feature>